<evidence type="ECO:0000256" key="4">
    <source>
        <dbReference type="ARBA" id="ARBA00022679"/>
    </source>
</evidence>
<dbReference type="PANTHER" id="PTHR24421">
    <property type="entry name" value="NITRATE/NITRITE SENSOR PROTEIN NARX-RELATED"/>
    <property type="match status" value="1"/>
</dbReference>
<keyword evidence="10" id="KW-1133">Transmembrane helix</keyword>
<dbReference type="EMBL" id="CP003788">
    <property type="protein sequence ID" value="AFR08901.1"/>
    <property type="molecule type" value="Genomic_DNA"/>
</dbReference>
<dbReference type="PANTHER" id="PTHR24421:SF10">
    <property type="entry name" value="NITRATE_NITRITE SENSOR PROTEIN NARQ"/>
    <property type="match status" value="1"/>
</dbReference>
<evidence type="ECO:0000256" key="10">
    <source>
        <dbReference type="SAM" id="Phobius"/>
    </source>
</evidence>
<feature type="transmembrane region" description="Helical" evidence="10">
    <location>
        <begin position="155"/>
        <end position="174"/>
    </location>
</feature>
<evidence type="ECO:0000256" key="5">
    <source>
        <dbReference type="ARBA" id="ARBA00022741"/>
    </source>
</evidence>
<evidence type="ECO:0000259" key="11">
    <source>
        <dbReference type="Pfam" id="PF07730"/>
    </source>
</evidence>
<dbReference type="InterPro" id="IPR050482">
    <property type="entry name" value="Sensor_HK_TwoCompSys"/>
</dbReference>
<dbReference type="GO" id="GO:0046983">
    <property type="term" value="F:protein dimerization activity"/>
    <property type="evidence" value="ECO:0007669"/>
    <property type="project" value="InterPro"/>
</dbReference>
<evidence type="ECO:0000313" key="14">
    <source>
        <dbReference type="Proteomes" id="UP000003779"/>
    </source>
</evidence>
<name>J7L882_NOCAA</name>
<dbReference type="EC" id="2.7.13.3" evidence="2"/>
<accession>J7L882</accession>
<dbReference type="GO" id="GO:0005524">
    <property type="term" value="F:ATP binding"/>
    <property type="evidence" value="ECO:0007669"/>
    <property type="project" value="UniProtKB-KW"/>
</dbReference>
<evidence type="ECO:0000259" key="12">
    <source>
        <dbReference type="Pfam" id="PF23539"/>
    </source>
</evidence>
<keyword evidence="7" id="KW-0067">ATP-binding</keyword>
<evidence type="ECO:0000313" key="13">
    <source>
        <dbReference type="EMBL" id="AFR08901.1"/>
    </source>
</evidence>
<proteinExistence type="predicted"/>
<keyword evidence="10" id="KW-0472">Membrane</keyword>
<keyword evidence="6 13" id="KW-0418">Kinase</keyword>
<dbReference type="PATRIC" id="fig|1205910.3.peg.2292"/>
<keyword evidence="8" id="KW-0902">Two-component regulatory system</keyword>
<dbReference type="InterPro" id="IPR011712">
    <property type="entry name" value="Sig_transdc_His_kin_sub3_dim/P"/>
</dbReference>
<evidence type="ECO:0000256" key="1">
    <source>
        <dbReference type="ARBA" id="ARBA00000085"/>
    </source>
</evidence>
<feature type="transmembrane region" description="Helical" evidence="10">
    <location>
        <begin position="63"/>
        <end position="84"/>
    </location>
</feature>
<evidence type="ECO:0000256" key="9">
    <source>
        <dbReference type="SAM" id="MobiDB-lite"/>
    </source>
</evidence>
<dbReference type="InterPro" id="IPR036890">
    <property type="entry name" value="HATPase_C_sf"/>
</dbReference>
<dbReference type="GO" id="GO:0000155">
    <property type="term" value="F:phosphorelay sensor kinase activity"/>
    <property type="evidence" value="ECO:0007669"/>
    <property type="project" value="InterPro"/>
</dbReference>
<organism evidence="13 14">
    <name type="scientific">Nocardiopsis alba (strain ATCC BAA-2165 / BE74)</name>
    <dbReference type="NCBI Taxonomy" id="1205910"/>
    <lineage>
        <taxon>Bacteria</taxon>
        <taxon>Bacillati</taxon>
        <taxon>Actinomycetota</taxon>
        <taxon>Actinomycetes</taxon>
        <taxon>Streptosporangiales</taxon>
        <taxon>Nocardiopsidaceae</taxon>
        <taxon>Nocardiopsis</taxon>
    </lineage>
</organism>
<dbReference type="Gene3D" id="3.30.565.10">
    <property type="entry name" value="Histidine kinase-like ATPase, C-terminal domain"/>
    <property type="match status" value="1"/>
</dbReference>
<dbReference type="Pfam" id="PF07730">
    <property type="entry name" value="HisKA_3"/>
    <property type="match status" value="1"/>
</dbReference>
<dbReference type="SUPFAM" id="SSF55874">
    <property type="entry name" value="ATPase domain of HSP90 chaperone/DNA topoisomerase II/histidine kinase"/>
    <property type="match status" value="1"/>
</dbReference>
<keyword evidence="5" id="KW-0547">Nucleotide-binding</keyword>
<feature type="compositionally biased region" description="Basic residues" evidence="9">
    <location>
        <begin position="1"/>
        <end position="11"/>
    </location>
</feature>
<dbReference type="eggNOG" id="COG4585">
    <property type="taxonomic scope" value="Bacteria"/>
</dbReference>
<dbReference type="Gene3D" id="1.20.5.1930">
    <property type="match status" value="1"/>
</dbReference>
<evidence type="ECO:0000256" key="8">
    <source>
        <dbReference type="ARBA" id="ARBA00023012"/>
    </source>
</evidence>
<comment type="catalytic activity">
    <reaction evidence="1">
        <text>ATP + protein L-histidine = ADP + protein N-phospho-L-histidine.</text>
        <dbReference type="EC" id="2.7.13.3"/>
    </reaction>
</comment>
<evidence type="ECO:0000256" key="3">
    <source>
        <dbReference type="ARBA" id="ARBA00022553"/>
    </source>
</evidence>
<dbReference type="STRING" id="1205910.B005_2432"/>
<sequence>MSPFPRRGRSLRHGDTTKVGSRAAFGIESPRPSPPRRVRCLDSEAMNDTTSSRQRYRRGARDWVVDSLMFLTALGFGFLGAMTLPGEPAPPSPPDPFRVAEQLTALAACTALWWRRRWPVQIAVALVAVSAFFPLAGGAMLVALFSLCVHRPPKVGLAVLALSFLSSYIGALVHPDPYDTPLVTAFLLSAVFQGAAAGWGLSVQHRRELFDSLRERAVHAEAEARLRAERAQHRVRESIAREIHDVLGHRLSLLSVHAGALEYRPDAPPEEIARSAGVIRESAHQALQDLREVIGVLRAPVGELPQPTMADLDQLVSEAGNTGAGVEFVEEYSGEVPERTGRTAYRIVQEGLTNARKHAPGSDTRVRVSGGVGEGLTVEVVNGAPAPPTGSGPAPSERTGAGQGLVGLAERVSLASGRLEHGRTDDGGWRLSAWLPWSA</sequence>
<reference evidence="14" key="2">
    <citation type="submission" date="2012-08" db="EMBL/GenBank/DDBJ databases">
        <title>Whole-genome sequence of Nocardiopsis alba strain ATCC BAA-2165 associated with honeybees.</title>
        <authorList>
            <person name="Qiao J."/>
            <person name="Chen L."/>
            <person name="Li Y."/>
            <person name="Wang J."/>
            <person name="Zhang W."/>
            <person name="Chen S."/>
        </authorList>
    </citation>
    <scope>NUCLEOTIDE SEQUENCE [LARGE SCALE GENOMIC DNA]</scope>
    <source>
        <strain evidence="14">ATCC BAA-2165 / BE74</strain>
    </source>
</reference>
<dbReference type="GO" id="GO:0016020">
    <property type="term" value="C:membrane"/>
    <property type="evidence" value="ECO:0007669"/>
    <property type="project" value="InterPro"/>
</dbReference>
<dbReference type="KEGG" id="nal:B005_2432"/>
<evidence type="ECO:0000256" key="6">
    <source>
        <dbReference type="ARBA" id="ARBA00022777"/>
    </source>
</evidence>
<feature type="domain" description="DUF7134" evidence="12">
    <location>
        <begin position="60"/>
        <end position="206"/>
    </location>
</feature>
<dbReference type="Proteomes" id="UP000003779">
    <property type="component" value="Chromosome"/>
</dbReference>
<keyword evidence="10" id="KW-0812">Transmembrane</keyword>
<feature type="transmembrane region" description="Helical" evidence="10">
    <location>
        <begin position="122"/>
        <end position="148"/>
    </location>
</feature>
<feature type="transmembrane region" description="Helical" evidence="10">
    <location>
        <begin position="180"/>
        <end position="201"/>
    </location>
</feature>
<reference evidence="13 14" key="1">
    <citation type="journal article" date="2012" name="J. Bacteriol.">
        <title>Whole-Genome Sequence of Nocardiopsis alba Strain ATCC BAA-2165, Associated with Honeybees.</title>
        <authorList>
            <person name="Qiao J."/>
            <person name="Chen L."/>
            <person name="Li Y."/>
            <person name="Wang J."/>
            <person name="Zhang W."/>
            <person name="Chen S."/>
        </authorList>
    </citation>
    <scope>NUCLEOTIDE SEQUENCE [LARGE SCALE GENOMIC DNA]</scope>
    <source>
        <strain evidence="14">ATCC BAA-2165 / BE74</strain>
    </source>
</reference>
<evidence type="ECO:0000256" key="7">
    <source>
        <dbReference type="ARBA" id="ARBA00022840"/>
    </source>
</evidence>
<dbReference type="Pfam" id="PF23539">
    <property type="entry name" value="DUF7134"/>
    <property type="match status" value="1"/>
</dbReference>
<keyword evidence="3" id="KW-0597">Phosphoprotein</keyword>
<dbReference type="InterPro" id="IPR055558">
    <property type="entry name" value="DUF7134"/>
</dbReference>
<dbReference type="CDD" id="cd16917">
    <property type="entry name" value="HATPase_UhpB-NarQ-NarX-like"/>
    <property type="match status" value="1"/>
</dbReference>
<feature type="region of interest" description="Disordered" evidence="9">
    <location>
        <begin position="1"/>
        <end position="53"/>
    </location>
</feature>
<evidence type="ECO:0000256" key="2">
    <source>
        <dbReference type="ARBA" id="ARBA00012438"/>
    </source>
</evidence>
<dbReference type="AlphaFoldDB" id="J7L882"/>
<protein>
    <recommendedName>
        <fullName evidence="2">histidine kinase</fullName>
        <ecNumber evidence="2">2.7.13.3</ecNumber>
    </recommendedName>
</protein>
<dbReference type="HOGENOM" id="CLU_000445_20_1_11"/>
<keyword evidence="4" id="KW-0808">Transferase</keyword>
<feature type="domain" description="Signal transduction histidine kinase subgroup 3 dimerisation and phosphoacceptor" evidence="11">
    <location>
        <begin position="236"/>
        <end position="300"/>
    </location>
</feature>
<gene>
    <name evidence="13" type="ordered locus">B005_2432</name>
</gene>